<keyword evidence="2" id="KW-1185">Reference proteome</keyword>
<accession>A0A9N9BEH5</accession>
<gene>
    <name evidence="1" type="ORF">DEBURN_LOCUS7785</name>
</gene>
<protein>
    <submittedName>
        <fullName evidence="1">7381_t:CDS:1</fullName>
    </submittedName>
</protein>
<sequence length="69" mass="8365">MSINRKLKENLIPLSWNEKVKRVKYEQMIMLNEPEFRLLKYFHHHNSANCKTSIQPVIDRRGRIDVDEI</sequence>
<comment type="caution">
    <text evidence="1">The sequence shown here is derived from an EMBL/GenBank/DDBJ whole genome shotgun (WGS) entry which is preliminary data.</text>
</comment>
<reference evidence="1" key="1">
    <citation type="submission" date="2021-06" db="EMBL/GenBank/DDBJ databases">
        <authorList>
            <person name="Kallberg Y."/>
            <person name="Tangrot J."/>
            <person name="Rosling A."/>
        </authorList>
    </citation>
    <scope>NUCLEOTIDE SEQUENCE</scope>
    <source>
        <strain evidence="1">AZ414A</strain>
    </source>
</reference>
<proteinExistence type="predicted"/>
<organism evidence="1 2">
    <name type="scientific">Diversispora eburnea</name>
    <dbReference type="NCBI Taxonomy" id="1213867"/>
    <lineage>
        <taxon>Eukaryota</taxon>
        <taxon>Fungi</taxon>
        <taxon>Fungi incertae sedis</taxon>
        <taxon>Mucoromycota</taxon>
        <taxon>Glomeromycotina</taxon>
        <taxon>Glomeromycetes</taxon>
        <taxon>Diversisporales</taxon>
        <taxon>Diversisporaceae</taxon>
        <taxon>Diversispora</taxon>
    </lineage>
</organism>
<dbReference type="Proteomes" id="UP000789706">
    <property type="component" value="Unassembled WGS sequence"/>
</dbReference>
<dbReference type="AlphaFoldDB" id="A0A9N9BEH5"/>
<dbReference type="EMBL" id="CAJVPK010001009">
    <property type="protein sequence ID" value="CAG8565106.1"/>
    <property type="molecule type" value="Genomic_DNA"/>
</dbReference>
<evidence type="ECO:0000313" key="1">
    <source>
        <dbReference type="EMBL" id="CAG8565106.1"/>
    </source>
</evidence>
<name>A0A9N9BEH5_9GLOM</name>
<evidence type="ECO:0000313" key="2">
    <source>
        <dbReference type="Proteomes" id="UP000789706"/>
    </source>
</evidence>